<dbReference type="RefSeq" id="WP_311623653.1">
    <property type="nucleotide sequence ID" value="NZ_JAVRFE010000012.1"/>
</dbReference>
<reference evidence="1" key="1">
    <citation type="submission" date="2024-05" db="EMBL/GenBank/DDBJ databases">
        <title>30 novel species of actinomycetes from the DSMZ collection.</title>
        <authorList>
            <person name="Nouioui I."/>
        </authorList>
    </citation>
    <scope>NUCLEOTIDE SEQUENCE</scope>
    <source>
        <strain evidence="1">DSM 41527</strain>
    </source>
</reference>
<protein>
    <submittedName>
        <fullName evidence="1">Uncharacterized protein</fullName>
    </submittedName>
</protein>
<dbReference type="EMBL" id="JAVRFE010000012">
    <property type="protein sequence ID" value="MDT0456440.1"/>
    <property type="molecule type" value="Genomic_DNA"/>
</dbReference>
<gene>
    <name evidence="1" type="ORF">RM550_11950</name>
</gene>
<comment type="caution">
    <text evidence="1">The sequence shown here is derived from an EMBL/GenBank/DDBJ whole genome shotgun (WGS) entry which is preliminary data.</text>
</comment>
<evidence type="ECO:0000313" key="2">
    <source>
        <dbReference type="Proteomes" id="UP001180551"/>
    </source>
</evidence>
<organism evidence="1 2">
    <name type="scientific">Streptomyces mooreae</name>
    <dbReference type="NCBI Taxonomy" id="3075523"/>
    <lineage>
        <taxon>Bacteria</taxon>
        <taxon>Bacillati</taxon>
        <taxon>Actinomycetota</taxon>
        <taxon>Actinomycetes</taxon>
        <taxon>Kitasatosporales</taxon>
        <taxon>Streptomycetaceae</taxon>
        <taxon>Streptomyces</taxon>
    </lineage>
</organism>
<dbReference type="Proteomes" id="UP001180551">
    <property type="component" value="Unassembled WGS sequence"/>
</dbReference>
<sequence length="129" mass="14500">MDAVLASVVAVVGTLMGSWVTYSFQRRSADRADRVRGQELLRREQLVAFSAFIGILMEYRKNLYLRWRLRDEAAPEEQRVRERDETYRLRAEAAHTLARLHLVCDDAALSGGDQPPECAQLFAACGGSG</sequence>
<accession>A0ABU2T7T1</accession>
<proteinExistence type="predicted"/>
<name>A0ABU2T7T1_9ACTN</name>
<keyword evidence="2" id="KW-1185">Reference proteome</keyword>
<evidence type="ECO:0000313" key="1">
    <source>
        <dbReference type="EMBL" id="MDT0456440.1"/>
    </source>
</evidence>